<sequence>MNTPLPPLTRFPKPFMIGIAGHIGAGKDTVSSLIYEILDYTIILAPLGRRQSGVPITDIPTCVRRIAFADALKHEVADFLTLLRFAPNRAFSQIEYDTLAQLATAYVEEAIKSDDAYKLLSTWFAIARDNQLPSVSSTLGSLSYDAIDRYNEREYYRDTLINGSQEAKKPYRRLLQLWGTEFRREHGSWNYWLDMHMQQALEVPYNGGNQPYRRYIVTVPDVRFANEADYIVNTWGGAIIHVQRPIQVADANELAHVSESWVPNRETFGDALFQVNNDGSISDLHVKVSEILEQISAQFFGQNQ</sequence>
<name>A0AAX4QHG3_9CAUD</name>
<dbReference type="Pfam" id="PF21448">
    <property type="entry name" value="DNMK"/>
    <property type="match status" value="1"/>
</dbReference>
<dbReference type="InterPro" id="IPR027417">
    <property type="entry name" value="P-loop_NTPase"/>
</dbReference>
<evidence type="ECO:0000313" key="1">
    <source>
        <dbReference type="EMBL" id="XAI95553.1"/>
    </source>
</evidence>
<dbReference type="InterPro" id="IPR048444">
    <property type="entry name" value="DNMK"/>
</dbReference>
<reference evidence="1" key="1">
    <citation type="submission" date="2024-03" db="EMBL/GenBank/DDBJ databases">
        <authorList>
            <person name="Lin W."/>
            <person name="Li D."/>
            <person name="Tong Y."/>
        </authorList>
    </citation>
    <scope>NUCLEOTIDE SEQUENCE</scope>
</reference>
<organism evidence="1 2">
    <name type="scientific">Microcystis phage Mvi-JY20</name>
    <dbReference type="NCBI Taxonomy" id="3128146"/>
    <lineage>
        <taxon>Viruses</taxon>
        <taxon>Duplodnaviria</taxon>
        <taxon>Heunggongvirae</taxon>
        <taxon>Uroviricota</taxon>
        <taxon>Caudoviricetes</taxon>
    </lineage>
</organism>
<protein>
    <recommendedName>
        <fullName evidence="3">Deoxynucleoside monophosphate kinase</fullName>
    </recommendedName>
</protein>
<accession>A0AAX4QHG3</accession>
<dbReference type="Gene3D" id="3.40.50.300">
    <property type="entry name" value="P-loop containing nucleotide triphosphate hydrolases"/>
    <property type="match status" value="1"/>
</dbReference>
<dbReference type="InterPro" id="IPR023191">
    <property type="entry name" value="DNMP_kinase_N"/>
</dbReference>
<dbReference type="SUPFAM" id="SSF52540">
    <property type="entry name" value="P-loop containing nucleoside triphosphate hydrolases"/>
    <property type="match status" value="1"/>
</dbReference>
<dbReference type="Proteomes" id="UP001459105">
    <property type="component" value="Segment"/>
</dbReference>
<proteinExistence type="predicted"/>
<dbReference type="Gene3D" id="1.10.238.70">
    <property type="match status" value="1"/>
</dbReference>
<evidence type="ECO:0008006" key="3">
    <source>
        <dbReference type="Google" id="ProtNLM"/>
    </source>
</evidence>
<dbReference type="EMBL" id="PP438412">
    <property type="protein sequence ID" value="XAI95553.1"/>
    <property type="molecule type" value="Genomic_DNA"/>
</dbReference>
<evidence type="ECO:0000313" key="2">
    <source>
        <dbReference type="Proteomes" id="UP001459105"/>
    </source>
</evidence>